<feature type="transmembrane region" description="Helical" evidence="1">
    <location>
        <begin position="53"/>
        <end position="75"/>
    </location>
</feature>
<feature type="transmembrane region" description="Helical" evidence="1">
    <location>
        <begin position="12"/>
        <end position="33"/>
    </location>
</feature>
<organism evidence="2">
    <name type="scientific">Pseudarthrobacter sulfonivorans</name>
    <dbReference type="NCBI Taxonomy" id="121292"/>
    <lineage>
        <taxon>Bacteria</taxon>
        <taxon>Bacillati</taxon>
        <taxon>Actinomycetota</taxon>
        <taxon>Actinomycetes</taxon>
        <taxon>Micrococcales</taxon>
        <taxon>Micrococcaceae</taxon>
        <taxon>Pseudarthrobacter</taxon>
    </lineage>
</organism>
<dbReference type="EMBL" id="CP013747">
    <property type="protein sequence ID" value="ALV41323.1"/>
    <property type="molecule type" value="Genomic_DNA"/>
</dbReference>
<accession>A0A0U3QII5</accession>
<keyword evidence="1" id="KW-1133">Transmembrane helix</keyword>
<reference evidence="2 3" key="1">
    <citation type="submission" date="2015-12" db="EMBL/GenBank/DDBJ databases">
        <authorList>
            <person name="Shamseldin A."/>
            <person name="Moawad H."/>
            <person name="Abd El-Rahim W.M."/>
            <person name="Sadowsky M.J."/>
        </authorList>
    </citation>
    <scope>NUCLEOTIDE SEQUENCE [LARGE SCALE GENOMIC DNA]</scope>
    <source>
        <strain evidence="2 3">Ar51</strain>
    </source>
</reference>
<evidence type="ECO:0000313" key="3">
    <source>
        <dbReference type="Proteomes" id="UP000065151"/>
    </source>
</evidence>
<evidence type="ECO:0000313" key="2">
    <source>
        <dbReference type="EMBL" id="ALV41323.1"/>
    </source>
</evidence>
<keyword evidence="1" id="KW-0812">Transmembrane</keyword>
<dbReference type="STRING" id="121292.AU252_09305"/>
<sequence length="132" mass="13856">MKRHLDSWNVRQVLAVSLAIVASLVLLLIPMYTQVKLASGGPEQVSHPTLLETVGPSIFVSLLIPVALTALPLLLRGRARTPVSVATTVALVVFVVIGSASIGWFYVPALAAAVAAVVASMGSHARLQVRPN</sequence>
<dbReference type="KEGG" id="psul:AU252_09305"/>
<proteinExistence type="predicted"/>
<keyword evidence="1" id="KW-0472">Membrane</keyword>
<name>A0A0U3QII5_9MICC</name>
<dbReference type="Proteomes" id="UP000065151">
    <property type="component" value="Chromosome"/>
</dbReference>
<evidence type="ECO:0000256" key="1">
    <source>
        <dbReference type="SAM" id="Phobius"/>
    </source>
</evidence>
<gene>
    <name evidence="2" type="ORF">AU252_09305</name>
</gene>
<dbReference type="AlphaFoldDB" id="A0A0U3QII5"/>
<protein>
    <submittedName>
        <fullName evidence="2">Uncharacterized protein</fullName>
    </submittedName>
</protein>